<evidence type="ECO:0000256" key="2">
    <source>
        <dbReference type="ARBA" id="ARBA00008537"/>
    </source>
</evidence>
<comment type="caution">
    <text evidence="10">The sequence shown here is derived from an EMBL/GenBank/DDBJ whole genome shotgun (WGS) entry which is preliminary data.</text>
</comment>
<keyword evidence="11" id="KW-1185">Reference proteome</keyword>
<feature type="transmembrane region" description="Helical" evidence="8">
    <location>
        <begin position="284"/>
        <end position="308"/>
    </location>
</feature>
<evidence type="ECO:0000256" key="1">
    <source>
        <dbReference type="ARBA" id="ARBA00004651"/>
    </source>
</evidence>
<gene>
    <name evidence="10" type="ORF">K0T92_03630</name>
</gene>
<evidence type="ECO:0000313" key="10">
    <source>
        <dbReference type="EMBL" id="MBW7473833.1"/>
    </source>
</evidence>
<feature type="transmembrane region" description="Helical" evidence="8">
    <location>
        <begin position="127"/>
        <end position="146"/>
    </location>
</feature>
<evidence type="ECO:0000256" key="5">
    <source>
        <dbReference type="ARBA" id="ARBA00022692"/>
    </source>
</evidence>
<proteinExistence type="inferred from homology"/>
<keyword evidence="7 8" id="KW-0472">Membrane</keyword>
<dbReference type="InterPro" id="IPR011701">
    <property type="entry name" value="MFS"/>
</dbReference>
<organism evidence="10 11">
    <name type="scientific">Paenibacillus oenotherae</name>
    <dbReference type="NCBI Taxonomy" id="1435645"/>
    <lineage>
        <taxon>Bacteria</taxon>
        <taxon>Bacillati</taxon>
        <taxon>Bacillota</taxon>
        <taxon>Bacilli</taxon>
        <taxon>Bacillales</taxon>
        <taxon>Paenibacillaceae</taxon>
        <taxon>Paenibacillus</taxon>
    </lineage>
</organism>
<keyword evidence="3" id="KW-0813">Transport</keyword>
<comment type="similarity">
    <text evidence="2">Belongs to the major facilitator superfamily. EmrB family.</text>
</comment>
<feature type="transmembrane region" description="Helical" evidence="8">
    <location>
        <begin position="419"/>
        <end position="437"/>
    </location>
</feature>
<sequence>MSLFLISSIRGVIALTTAAVHKDDLTLTHYWPVLCILIAGSFISIYNICSMNVSLPSFIRIFHSDLATVQWLMTGFTLTTGVITPLSGYLGDRFSNKHLFLFSIAGLLISSILCAISWNIYSLVCFRMLQGLFCGLIQPVTLTIIFQVVPQHKRTMAVSLWSASTILGPALAPTISGWLMEHNWHWMFLVLVPLCLLTLFMGWRVIPFYRTRIPGAMDGLGLAYAVVGSLSLLFFLGKVHEWGWASWRSLGFLAVGIVSLLLFIRQELRTKEPLLQLRLFRNRIFTASISVSAVLLIVGLYSGIYFIPLYLQEIHQMSPFHVGLLLLLPSLTLGVATIASGYWYERIGPLRLVLAGAVLVVLASWKFSFLELDTSYSYVALWMAVRYIGVGLSMTPAMNAGMRAVPAEFYSHASALINWLRQIFGALALGLFTSIFYTRMDTHTTALQQSTPSESVQWIQSTAYTLSIDDAFMFAAIFAVAGLPLALLLRRSLTSPS</sequence>
<feature type="transmembrane region" description="Helical" evidence="8">
    <location>
        <begin position="242"/>
        <end position="264"/>
    </location>
</feature>
<name>A0ABS7D1V0_9BACL</name>
<keyword evidence="5 8" id="KW-0812">Transmembrane</keyword>
<accession>A0ABS7D1V0</accession>
<dbReference type="SUPFAM" id="SSF103473">
    <property type="entry name" value="MFS general substrate transporter"/>
    <property type="match status" value="2"/>
</dbReference>
<feature type="transmembrane region" description="Helical" evidence="8">
    <location>
        <begin position="158"/>
        <end position="180"/>
    </location>
</feature>
<evidence type="ECO:0000256" key="7">
    <source>
        <dbReference type="ARBA" id="ARBA00023136"/>
    </source>
</evidence>
<dbReference type="InterPro" id="IPR036259">
    <property type="entry name" value="MFS_trans_sf"/>
</dbReference>
<evidence type="ECO:0000256" key="8">
    <source>
        <dbReference type="SAM" id="Phobius"/>
    </source>
</evidence>
<feature type="transmembrane region" description="Helical" evidence="8">
    <location>
        <begin position="320"/>
        <end position="343"/>
    </location>
</feature>
<dbReference type="PANTHER" id="PTHR42718">
    <property type="entry name" value="MAJOR FACILITATOR SUPERFAMILY MULTIDRUG TRANSPORTER MFSC"/>
    <property type="match status" value="1"/>
</dbReference>
<dbReference type="InterPro" id="IPR004638">
    <property type="entry name" value="EmrB-like"/>
</dbReference>
<dbReference type="EMBL" id="JAHZIJ010000001">
    <property type="protein sequence ID" value="MBW7473833.1"/>
    <property type="molecule type" value="Genomic_DNA"/>
</dbReference>
<feature type="transmembrane region" description="Helical" evidence="8">
    <location>
        <begin position="30"/>
        <end position="49"/>
    </location>
</feature>
<feature type="transmembrane region" description="Helical" evidence="8">
    <location>
        <begin position="471"/>
        <end position="489"/>
    </location>
</feature>
<reference evidence="10 11" key="1">
    <citation type="submission" date="2021-07" db="EMBL/GenBank/DDBJ databases">
        <title>Paenibacillus radiodurans sp. nov., isolated from the southeastern edge of Tengger Desert.</title>
        <authorList>
            <person name="Zhang G."/>
        </authorList>
    </citation>
    <scope>NUCLEOTIDE SEQUENCE [LARGE SCALE GENOMIC DNA]</scope>
    <source>
        <strain evidence="10 11">DT7-4</strain>
    </source>
</reference>
<evidence type="ECO:0000256" key="3">
    <source>
        <dbReference type="ARBA" id="ARBA00022448"/>
    </source>
</evidence>
<evidence type="ECO:0000259" key="9">
    <source>
        <dbReference type="PROSITE" id="PS50850"/>
    </source>
</evidence>
<evidence type="ECO:0000256" key="4">
    <source>
        <dbReference type="ARBA" id="ARBA00022475"/>
    </source>
</evidence>
<feature type="transmembrane region" description="Helical" evidence="8">
    <location>
        <begin position="186"/>
        <end position="206"/>
    </location>
</feature>
<dbReference type="Proteomes" id="UP000812277">
    <property type="component" value="Unassembled WGS sequence"/>
</dbReference>
<comment type="subcellular location">
    <subcellularLocation>
        <location evidence="1">Cell membrane</location>
        <topology evidence="1">Multi-pass membrane protein</topology>
    </subcellularLocation>
</comment>
<dbReference type="NCBIfam" id="TIGR00711">
    <property type="entry name" value="efflux_EmrB"/>
    <property type="match status" value="1"/>
</dbReference>
<feature type="transmembrane region" description="Helical" evidence="8">
    <location>
        <begin position="376"/>
        <end position="398"/>
    </location>
</feature>
<dbReference type="PANTHER" id="PTHR42718:SF9">
    <property type="entry name" value="MAJOR FACILITATOR SUPERFAMILY MULTIDRUG TRANSPORTER MFSC"/>
    <property type="match status" value="1"/>
</dbReference>
<dbReference type="PROSITE" id="PS00217">
    <property type="entry name" value="SUGAR_TRANSPORT_2"/>
    <property type="match status" value="1"/>
</dbReference>
<evidence type="ECO:0000313" key="11">
    <source>
        <dbReference type="Proteomes" id="UP000812277"/>
    </source>
</evidence>
<feature type="transmembrane region" description="Helical" evidence="8">
    <location>
        <begin position="350"/>
        <end position="370"/>
    </location>
</feature>
<dbReference type="Pfam" id="PF07690">
    <property type="entry name" value="MFS_1"/>
    <property type="match status" value="1"/>
</dbReference>
<dbReference type="Gene3D" id="1.20.1250.20">
    <property type="entry name" value="MFS general substrate transporter like domains"/>
    <property type="match status" value="1"/>
</dbReference>
<dbReference type="Gene3D" id="1.20.1720.10">
    <property type="entry name" value="Multidrug resistance protein D"/>
    <property type="match status" value="1"/>
</dbReference>
<evidence type="ECO:0000256" key="6">
    <source>
        <dbReference type="ARBA" id="ARBA00022989"/>
    </source>
</evidence>
<dbReference type="InterPro" id="IPR020846">
    <property type="entry name" value="MFS_dom"/>
</dbReference>
<keyword evidence="6 8" id="KW-1133">Transmembrane helix</keyword>
<feature type="transmembrane region" description="Helical" evidence="8">
    <location>
        <begin position="218"/>
        <end position="236"/>
    </location>
</feature>
<keyword evidence="4" id="KW-1003">Cell membrane</keyword>
<dbReference type="PROSITE" id="PS50850">
    <property type="entry name" value="MFS"/>
    <property type="match status" value="1"/>
</dbReference>
<feature type="transmembrane region" description="Helical" evidence="8">
    <location>
        <begin position="99"/>
        <end position="121"/>
    </location>
</feature>
<dbReference type="InterPro" id="IPR005829">
    <property type="entry name" value="Sugar_transporter_CS"/>
</dbReference>
<feature type="domain" description="Major facilitator superfamily (MFS) profile" evidence="9">
    <location>
        <begin position="33"/>
        <end position="494"/>
    </location>
</feature>
<protein>
    <submittedName>
        <fullName evidence="10">DHA2 family efflux MFS transporter permease subunit</fullName>
    </submittedName>
</protein>